<evidence type="ECO:0000259" key="6">
    <source>
        <dbReference type="Pfam" id="PF02826"/>
    </source>
</evidence>
<dbReference type="RefSeq" id="WP_106163000.1">
    <property type="nucleotide sequence ID" value="NZ_PVUF01000003.1"/>
</dbReference>
<dbReference type="InterPro" id="IPR006140">
    <property type="entry name" value="D-isomer_DH_NAD-bd"/>
</dbReference>
<reference evidence="7 8" key="1">
    <citation type="submission" date="2018-03" db="EMBL/GenBank/DDBJ databases">
        <title>Genomic Encyclopedia of Archaeal and Bacterial Type Strains, Phase II (KMG-II): from individual species to whole genera.</title>
        <authorList>
            <person name="Goeker M."/>
        </authorList>
    </citation>
    <scope>NUCLEOTIDE SEQUENCE [LARGE SCALE GENOMIC DNA]</scope>
    <source>
        <strain evidence="7 8">DSM 25328</strain>
    </source>
</reference>
<evidence type="ECO:0000256" key="1">
    <source>
        <dbReference type="ARBA" id="ARBA00005854"/>
    </source>
</evidence>
<dbReference type="Pfam" id="PF02826">
    <property type="entry name" value="2-Hacid_dh_C"/>
    <property type="match status" value="1"/>
</dbReference>
<dbReference type="SUPFAM" id="SSF52283">
    <property type="entry name" value="Formate/glycerate dehydrogenase catalytic domain-like"/>
    <property type="match status" value="1"/>
</dbReference>
<dbReference type="Pfam" id="PF00389">
    <property type="entry name" value="2-Hacid_dh"/>
    <property type="match status" value="1"/>
</dbReference>
<dbReference type="FunFam" id="3.40.50.720:FF:000203">
    <property type="entry name" value="D-3-phosphoglycerate dehydrogenase (SerA)"/>
    <property type="match status" value="1"/>
</dbReference>
<dbReference type="GO" id="GO:0030267">
    <property type="term" value="F:glyoxylate reductase (NADPH) activity"/>
    <property type="evidence" value="ECO:0007669"/>
    <property type="project" value="TreeGrafter"/>
</dbReference>
<dbReference type="Proteomes" id="UP000237718">
    <property type="component" value="Unassembled WGS sequence"/>
</dbReference>
<accession>A0A2T1AL09</accession>
<evidence type="ECO:0000256" key="2">
    <source>
        <dbReference type="ARBA" id="ARBA00023002"/>
    </source>
</evidence>
<comment type="caution">
    <text evidence="7">The sequence shown here is derived from an EMBL/GenBank/DDBJ whole genome shotgun (WGS) entry which is preliminary data.</text>
</comment>
<keyword evidence="2 4" id="KW-0560">Oxidoreductase</keyword>
<evidence type="ECO:0000256" key="4">
    <source>
        <dbReference type="RuleBase" id="RU003719"/>
    </source>
</evidence>
<evidence type="ECO:0000313" key="7">
    <source>
        <dbReference type="EMBL" id="PRZ48988.1"/>
    </source>
</evidence>
<dbReference type="GO" id="GO:0051287">
    <property type="term" value="F:NAD binding"/>
    <property type="evidence" value="ECO:0007669"/>
    <property type="project" value="InterPro"/>
</dbReference>
<proteinExistence type="inferred from homology"/>
<comment type="similarity">
    <text evidence="1 4">Belongs to the D-isomer specific 2-hydroxyacid dehydrogenase family.</text>
</comment>
<dbReference type="InterPro" id="IPR006139">
    <property type="entry name" value="D-isomer_2_OHA_DH_cat_dom"/>
</dbReference>
<feature type="domain" description="D-isomer specific 2-hydroxyacid dehydrogenase catalytic" evidence="5">
    <location>
        <begin position="17"/>
        <end position="330"/>
    </location>
</feature>
<evidence type="ECO:0000259" key="5">
    <source>
        <dbReference type="Pfam" id="PF00389"/>
    </source>
</evidence>
<keyword evidence="3" id="KW-0520">NAD</keyword>
<dbReference type="InterPro" id="IPR036291">
    <property type="entry name" value="NAD(P)-bd_dom_sf"/>
</dbReference>
<dbReference type="PANTHER" id="PTHR10996:SF283">
    <property type="entry name" value="GLYOXYLATE_HYDROXYPYRUVATE REDUCTASE B"/>
    <property type="match status" value="1"/>
</dbReference>
<dbReference type="GO" id="GO:0016618">
    <property type="term" value="F:hydroxypyruvate reductase [NAD(P)H] activity"/>
    <property type="evidence" value="ECO:0007669"/>
    <property type="project" value="TreeGrafter"/>
</dbReference>
<dbReference type="Gene3D" id="3.40.50.720">
    <property type="entry name" value="NAD(P)-binding Rossmann-like Domain"/>
    <property type="match status" value="2"/>
</dbReference>
<dbReference type="AlphaFoldDB" id="A0A2T1AL09"/>
<feature type="domain" description="D-isomer specific 2-hydroxyacid dehydrogenase NAD-binding" evidence="6">
    <location>
        <begin position="123"/>
        <end position="299"/>
    </location>
</feature>
<dbReference type="InterPro" id="IPR050223">
    <property type="entry name" value="D-isomer_2-hydroxyacid_DH"/>
</dbReference>
<dbReference type="GO" id="GO:0005829">
    <property type="term" value="C:cytosol"/>
    <property type="evidence" value="ECO:0007669"/>
    <property type="project" value="TreeGrafter"/>
</dbReference>
<protein>
    <submittedName>
        <fullName evidence="7">Lactate dehydrogenase-like 2-hydroxyacid dehydrogenase</fullName>
    </submittedName>
</protein>
<dbReference type="OrthoDB" id="9793626at2"/>
<evidence type="ECO:0000313" key="8">
    <source>
        <dbReference type="Proteomes" id="UP000237718"/>
    </source>
</evidence>
<dbReference type="EMBL" id="PVUF01000003">
    <property type="protein sequence ID" value="PRZ48988.1"/>
    <property type="molecule type" value="Genomic_DNA"/>
</dbReference>
<name>A0A2T1AL09_TRISK</name>
<dbReference type="PANTHER" id="PTHR10996">
    <property type="entry name" value="2-HYDROXYACID DEHYDROGENASE-RELATED"/>
    <property type="match status" value="1"/>
</dbReference>
<gene>
    <name evidence="7" type="ORF">CLV89_103303</name>
</gene>
<evidence type="ECO:0000256" key="3">
    <source>
        <dbReference type="ARBA" id="ARBA00023027"/>
    </source>
</evidence>
<organism evidence="7 8">
    <name type="scientific">Tritonibacter scottomollicae</name>
    <name type="common">Epibacterium scottomollicae</name>
    <dbReference type="NCBI Taxonomy" id="483013"/>
    <lineage>
        <taxon>Bacteria</taxon>
        <taxon>Pseudomonadati</taxon>
        <taxon>Pseudomonadota</taxon>
        <taxon>Alphaproteobacteria</taxon>
        <taxon>Rhodobacterales</taxon>
        <taxon>Paracoccaceae</taxon>
        <taxon>Tritonibacter</taxon>
    </lineage>
</organism>
<dbReference type="CDD" id="cd05301">
    <property type="entry name" value="GDH"/>
    <property type="match status" value="1"/>
</dbReference>
<dbReference type="SUPFAM" id="SSF51735">
    <property type="entry name" value="NAD(P)-binding Rossmann-fold domains"/>
    <property type="match status" value="1"/>
</dbReference>
<sequence length="330" mass="34828">MSGAITGTGTGARTGRVLITRPMTAAVEARARAEFDVEIRSQTTPMTPDEMIASLRDFDVVVPTLGDAYGAEIFAAASAPRCRLLANFGVGFNHIDAEAARRAGVEVANTPGAVTDATADIALTLMLMTARRAGEGERLVRSGQWAGWHPTQMLGLHLSGKRLGVVGLGRIGDAIARRAHYGFGMQIAYVARSDKATDYPAERAESLMALASMVDMLVIAVPGGAETRHLVDAQVLKAMRPHAHLVNIARGEVVEEAALIAALQSGQIAGAGLDVYEFEPEVPQALRDLDNVALLPHLGTATEEVRSDMGHMALDNVAALLAGQRVPNPV</sequence>